<dbReference type="AlphaFoldDB" id="A0A8J4TYK2"/>
<comment type="caution">
    <text evidence="1">The sequence shown here is derived from an EMBL/GenBank/DDBJ whole genome shotgun (WGS) entry which is preliminary data.</text>
</comment>
<gene>
    <name evidence="1" type="ORF">DAT39_022881</name>
</gene>
<proteinExistence type="predicted"/>
<evidence type="ECO:0000313" key="1">
    <source>
        <dbReference type="EMBL" id="KAF5884030.1"/>
    </source>
</evidence>
<evidence type="ECO:0000313" key="2">
    <source>
        <dbReference type="Proteomes" id="UP000727407"/>
    </source>
</evidence>
<keyword evidence="2" id="KW-1185">Reference proteome</keyword>
<feature type="non-terminal residue" evidence="1">
    <location>
        <position position="1"/>
    </location>
</feature>
<protein>
    <submittedName>
        <fullName evidence="1">Uncharacterized protein</fullName>
    </submittedName>
</protein>
<organism evidence="1 2">
    <name type="scientific">Clarias magur</name>
    <name type="common">Asian catfish</name>
    <name type="synonym">Macropteronotus magur</name>
    <dbReference type="NCBI Taxonomy" id="1594786"/>
    <lineage>
        <taxon>Eukaryota</taxon>
        <taxon>Metazoa</taxon>
        <taxon>Chordata</taxon>
        <taxon>Craniata</taxon>
        <taxon>Vertebrata</taxon>
        <taxon>Euteleostomi</taxon>
        <taxon>Actinopterygii</taxon>
        <taxon>Neopterygii</taxon>
        <taxon>Teleostei</taxon>
        <taxon>Ostariophysi</taxon>
        <taxon>Siluriformes</taxon>
        <taxon>Clariidae</taxon>
        <taxon>Clarias</taxon>
    </lineage>
</organism>
<dbReference type="EMBL" id="QNUK01001315">
    <property type="protein sequence ID" value="KAF5884030.1"/>
    <property type="molecule type" value="Genomic_DNA"/>
</dbReference>
<reference evidence="1" key="1">
    <citation type="submission" date="2020-07" db="EMBL/GenBank/DDBJ databases">
        <title>Clarias magur genome sequencing, assembly and annotation.</title>
        <authorList>
            <person name="Kushwaha B."/>
            <person name="Kumar R."/>
            <person name="Das P."/>
            <person name="Joshi C.G."/>
            <person name="Kumar D."/>
            <person name="Nagpure N.S."/>
            <person name="Pandey M."/>
            <person name="Agarwal S."/>
            <person name="Srivastava S."/>
            <person name="Singh M."/>
            <person name="Sahoo L."/>
            <person name="Jayasankar P."/>
            <person name="Meher P.K."/>
            <person name="Koringa P.G."/>
            <person name="Iquebal M.A."/>
            <person name="Das S.P."/>
            <person name="Bit A."/>
            <person name="Patnaik S."/>
            <person name="Patel N."/>
            <person name="Shah T.M."/>
            <person name="Hinsu A."/>
            <person name="Jena J.K."/>
        </authorList>
    </citation>
    <scope>NUCLEOTIDE SEQUENCE</scope>
    <source>
        <strain evidence="1">CIFAMagur01</strain>
        <tissue evidence="1">Testis</tissue>
    </source>
</reference>
<name>A0A8J4TYK2_CLAMG</name>
<accession>A0A8J4TYK2</accession>
<feature type="non-terminal residue" evidence="1">
    <location>
        <position position="60"/>
    </location>
</feature>
<sequence>HYGFHGNRESCARTRLTLRERFRIDAFLRRVIIARVMDLLRAEVKGRTPEPEQRRRSEVG</sequence>
<dbReference type="Proteomes" id="UP000727407">
    <property type="component" value="Unassembled WGS sequence"/>
</dbReference>